<evidence type="ECO:0000256" key="2">
    <source>
        <dbReference type="ARBA" id="ARBA00004123"/>
    </source>
</evidence>
<dbReference type="GO" id="GO:0008160">
    <property type="term" value="F:protein tyrosine phosphatase activator activity"/>
    <property type="evidence" value="ECO:0007669"/>
    <property type="project" value="TreeGrafter"/>
</dbReference>
<dbReference type="GO" id="GO:0005634">
    <property type="term" value="C:nucleus"/>
    <property type="evidence" value="ECO:0007669"/>
    <property type="project" value="UniProtKB-SubCell"/>
</dbReference>
<keyword evidence="6 9" id="KW-0697">Rotamase</keyword>
<dbReference type="GO" id="GO:0003755">
    <property type="term" value="F:peptidyl-prolyl cis-trans isomerase activity"/>
    <property type="evidence" value="ECO:0007669"/>
    <property type="project" value="UniProtKB-KW"/>
</dbReference>
<evidence type="ECO:0000256" key="3">
    <source>
        <dbReference type="ARBA" id="ARBA00004496"/>
    </source>
</evidence>
<dbReference type="AlphaFoldDB" id="A0A9W6WD94"/>
<dbReference type="EC" id="5.2.1.8" evidence="9"/>
<dbReference type="Pfam" id="PF03095">
    <property type="entry name" value="PTPA"/>
    <property type="match status" value="1"/>
</dbReference>
<evidence type="ECO:0000313" key="11">
    <source>
        <dbReference type="Proteomes" id="UP001165120"/>
    </source>
</evidence>
<dbReference type="InterPro" id="IPR043170">
    <property type="entry name" value="PTPA_C_lid"/>
</dbReference>
<evidence type="ECO:0000256" key="4">
    <source>
        <dbReference type="ARBA" id="ARBA00011019"/>
    </source>
</evidence>
<evidence type="ECO:0000256" key="5">
    <source>
        <dbReference type="ARBA" id="ARBA00022490"/>
    </source>
</evidence>
<keyword evidence="7 9" id="KW-0413">Isomerase</keyword>
<dbReference type="EMBL" id="BSXN01000046">
    <property type="protein sequence ID" value="GME66825.1"/>
    <property type="molecule type" value="Genomic_DNA"/>
</dbReference>
<comment type="catalytic activity">
    <reaction evidence="1 9">
        <text>[protein]-peptidylproline (omega=180) = [protein]-peptidylproline (omega=0)</text>
        <dbReference type="Rhea" id="RHEA:16237"/>
        <dbReference type="Rhea" id="RHEA-COMP:10747"/>
        <dbReference type="Rhea" id="RHEA-COMP:10748"/>
        <dbReference type="ChEBI" id="CHEBI:83833"/>
        <dbReference type="ChEBI" id="CHEBI:83834"/>
        <dbReference type="EC" id="5.2.1.8"/>
    </reaction>
</comment>
<comment type="caution">
    <text evidence="10">The sequence shown here is derived from an EMBL/GenBank/DDBJ whole genome shotgun (WGS) entry which is preliminary data.</text>
</comment>
<organism evidence="10 11">
    <name type="scientific">Candida boidinii</name>
    <name type="common">Yeast</name>
    <dbReference type="NCBI Taxonomy" id="5477"/>
    <lineage>
        <taxon>Eukaryota</taxon>
        <taxon>Fungi</taxon>
        <taxon>Dikarya</taxon>
        <taxon>Ascomycota</taxon>
        <taxon>Saccharomycotina</taxon>
        <taxon>Pichiomycetes</taxon>
        <taxon>Pichiales</taxon>
        <taxon>Pichiaceae</taxon>
        <taxon>Ogataea</taxon>
        <taxon>Ogataea/Candida clade</taxon>
    </lineage>
</organism>
<evidence type="ECO:0000313" key="10">
    <source>
        <dbReference type="EMBL" id="GME66825.1"/>
    </source>
</evidence>
<sequence length="361" mass="40905">MEIQDNTIPRLLEAEGIPKWSVPVKQIYNGQDVTYFHSSVALERIKSVLFSICTAVSETEVPPGVLDDALVNFKDTSQQNRSLNKNDIFDLPAPEVEKSFNVMTLSKPVQSILKILDFLFQLTIDTPPITGPRRYGNMAFRDWHDKLNERIESVLEENLRSYFKGDDKQLHGFLLESKAYLVGSFGSRDRIDYGTGHELSFLAFVSSLLMTGILDQDKVTGVEYLVLFSKYYDLMKTLILSYTLEPAGSHGVWGLDDHFHLIYILGASQFVRFSDVRQSNGERDGAASRRLGPMPSSILNTGALKAERTRNLYFNAISFIRKFKSGPFYENSPMLSDISRTKSWGKVCIGMIKIVIPLERF</sequence>
<keyword evidence="8" id="KW-0539">Nucleus</keyword>
<gene>
    <name evidence="10" type="ORF">Cboi02_000026600</name>
</gene>
<accession>A0A9W6WD94</accession>
<dbReference type="PIRSF" id="PIRSF016325">
    <property type="entry name" value="Phstyr_phstse_ac"/>
    <property type="match status" value="1"/>
</dbReference>
<comment type="function">
    <text evidence="9">PPIases accelerate the folding of proteins. It catalyzes the cis-trans isomerization of proline imidic peptide bonds in oligopeptides.</text>
</comment>
<comment type="similarity">
    <text evidence="4 9">Belongs to the PTPA-type PPIase family.</text>
</comment>
<dbReference type="GO" id="GO:0000159">
    <property type="term" value="C:protein phosphatase type 2A complex"/>
    <property type="evidence" value="ECO:0007669"/>
    <property type="project" value="TreeGrafter"/>
</dbReference>
<evidence type="ECO:0000256" key="1">
    <source>
        <dbReference type="ARBA" id="ARBA00000971"/>
    </source>
</evidence>
<reference evidence="10" key="1">
    <citation type="submission" date="2023-04" db="EMBL/GenBank/DDBJ databases">
        <title>Candida boidinii NBRC 10035.</title>
        <authorList>
            <person name="Ichikawa N."/>
            <person name="Sato H."/>
            <person name="Tonouchi N."/>
        </authorList>
    </citation>
    <scope>NUCLEOTIDE SEQUENCE</scope>
    <source>
        <strain evidence="10">NBRC 10035</strain>
    </source>
</reference>
<dbReference type="Proteomes" id="UP001165120">
    <property type="component" value="Unassembled WGS sequence"/>
</dbReference>
<dbReference type="InterPro" id="IPR037218">
    <property type="entry name" value="PTPA_sf"/>
</dbReference>
<dbReference type="GO" id="GO:0005737">
    <property type="term" value="C:cytoplasm"/>
    <property type="evidence" value="ECO:0007669"/>
    <property type="project" value="UniProtKB-SubCell"/>
</dbReference>
<dbReference type="PANTHER" id="PTHR10012:SF3">
    <property type="entry name" value="SERINE_THREONINE-PROTEIN PHOSPHATASE 2A ACTIVATOR 1"/>
    <property type="match status" value="1"/>
</dbReference>
<name>A0A9W6WD94_CANBO</name>
<protein>
    <recommendedName>
        <fullName evidence="9">Serine/threonine-protein phosphatase 2A activator</fullName>
        <ecNumber evidence="9">5.2.1.8</ecNumber>
    </recommendedName>
    <alternativeName>
        <fullName evidence="9">Phosphotyrosyl phosphatase activator</fullName>
    </alternativeName>
</protein>
<dbReference type="GO" id="GO:0007052">
    <property type="term" value="P:mitotic spindle organization"/>
    <property type="evidence" value="ECO:0007669"/>
    <property type="project" value="TreeGrafter"/>
</dbReference>
<evidence type="ECO:0000256" key="7">
    <source>
        <dbReference type="ARBA" id="ARBA00023235"/>
    </source>
</evidence>
<dbReference type="Gene3D" id="1.20.120.1150">
    <property type="match status" value="1"/>
</dbReference>
<evidence type="ECO:0000256" key="8">
    <source>
        <dbReference type="ARBA" id="ARBA00023242"/>
    </source>
</evidence>
<keyword evidence="11" id="KW-1185">Reference proteome</keyword>
<dbReference type="InterPro" id="IPR004327">
    <property type="entry name" value="Phstyr_phstse_ac"/>
</dbReference>
<evidence type="ECO:0000256" key="6">
    <source>
        <dbReference type="ARBA" id="ARBA00023110"/>
    </source>
</evidence>
<keyword evidence="5 9" id="KW-0963">Cytoplasm</keyword>
<dbReference type="PANTHER" id="PTHR10012">
    <property type="entry name" value="SERINE/THREONINE-PROTEIN PHOSPHATASE 2A REGULATORY SUBUNIT B"/>
    <property type="match status" value="1"/>
</dbReference>
<comment type="subcellular location">
    <subcellularLocation>
        <location evidence="3 9">Cytoplasm</location>
    </subcellularLocation>
    <subcellularLocation>
        <location evidence="2">Nucleus</location>
    </subcellularLocation>
</comment>
<dbReference type="SUPFAM" id="SSF140984">
    <property type="entry name" value="PTPA-like"/>
    <property type="match status" value="1"/>
</dbReference>
<proteinExistence type="inferred from homology"/>
<evidence type="ECO:0000256" key="9">
    <source>
        <dbReference type="RuleBase" id="RU361210"/>
    </source>
</evidence>